<evidence type="ECO:0000313" key="3">
    <source>
        <dbReference type="WBParaSite" id="SBAD_0001003201-mRNA-1"/>
    </source>
</evidence>
<reference evidence="1 2" key="2">
    <citation type="submission" date="2018-11" db="EMBL/GenBank/DDBJ databases">
        <authorList>
            <consortium name="Pathogen Informatics"/>
        </authorList>
    </citation>
    <scope>NUCLEOTIDE SEQUENCE [LARGE SCALE GENOMIC DNA]</scope>
</reference>
<dbReference type="EMBL" id="UZAM01013033">
    <property type="protein sequence ID" value="VDP24961.1"/>
    <property type="molecule type" value="Genomic_DNA"/>
</dbReference>
<name>A0A183J1D6_9BILA</name>
<gene>
    <name evidence="1" type="ORF">SBAD_LOCUS9684</name>
</gene>
<evidence type="ECO:0000313" key="1">
    <source>
        <dbReference type="EMBL" id="VDP24961.1"/>
    </source>
</evidence>
<keyword evidence="2" id="KW-1185">Reference proteome</keyword>
<accession>A0A183J1D6</accession>
<proteinExistence type="predicted"/>
<protein>
    <submittedName>
        <fullName evidence="1 3">Uncharacterized protein</fullName>
    </submittedName>
</protein>
<evidence type="ECO:0000313" key="2">
    <source>
        <dbReference type="Proteomes" id="UP000270296"/>
    </source>
</evidence>
<organism evidence="3">
    <name type="scientific">Soboliphyme baturini</name>
    <dbReference type="NCBI Taxonomy" id="241478"/>
    <lineage>
        <taxon>Eukaryota</taxon>
        <taxon>Metazoa</taxon>
        <taxon>Ecdysozoa</taxon>
        <taxon>Nematoda</taxon>
        <taxon>Enoplea</taxon>
        <taxon>Dorylaimia</taxon>
        <taxon>Dioctophymatida</taxon>
        <taxon>Dioctophymatoidea</taxon>
        <taxon>Soboliphymatidae</taxon>
        <taxon>Soboliphyme</taxon>
    </lineage>
</organism>
<reference evidence="3" key="1">
    <citation type="submission" date="2016-06" db="UniProtKB">
        <authorList>
            <consortium name="WormBaseParasite"/>
        </authorList>
    </citation>
    <scope>IDENTIFICATION</scope>
</reference>
<dbReference type="WBParaSite" id="SBAD_0001003201-mRNA-1">
    <property type="protein sequence ID" value="SBAD_0001003201-mRNA-1"/>
    <property type="gene ID" value="SBAD_0001003201"/>
</dbReference>
<sequence length="136" mass="15283">MMKYVVQSLRPNYGELNIVVAVGIRMMSRRTEGKGENELRPLLNSVPHIVDPANPLSLHCTSSSHIRHSRPGRRCSMPSPLDCDRAVDFAPSLTLGVKVDFFLELQGQEPLPRVVNYLGARLKPRWLFPAEFTSTV</sequence>
<dbReference type="Proteomes" id="UP000270296">
    <property type="component" value="Unassembled WGS sequence"/>
</dbReference>
<dbReference type="AlphaFoldDB" id="A0A183J1D6"/>